<evidence type="ECO:0000313" key="18">
    <source>
        <dbReference type="EMBL" id="TCD13525.1"/>
    </source>
</evidence>
<evidence type="ECO:0000256" key="4">
    <source>
        <dbReference type="ARBA" id="ARBA00004496"/>
    </source>
</evidence>
<evidence type="ECO:0000256" key="10">
    <source>
        <dbReference type="ARBA" id="ARBA00022723"/>
    </source>
</evidence>
<keyword evidence="9 14" id="KW-0540">Nuclease</keyword>
<evidence type="ECO:0000256" key="15">
    <source>
        <dbReference type="PROSITE-ProRule" id="PRU01319"/>
    </source>
</evidence>
<dbReference type="PANTHER" id="PTHR10954">
    <property type="entry name" value="RIBONUCLEASE H2 SUBUNIT A"/>
    <property type="match status" value="1"/>
</dbReference>
<dbReference type="EMBL" id="SJST01000005">
    <property type="protein sequence ID" value="TCD13525.1"/>
    <property type="molecule type" value="Genomic_DNA"/>
</dbReference>
<keyword evidence="12 14" id="KW-0378">Hydrolase</keyword>
<evidence type="ECO:0000256" key="7">
    <source>
        <dbReference type="ARBA" id="ARBA00019179"/>
    </source>
</evidence>
<protein>
    <recommendedName>
        <fullName evidence="7 14">Ribonuclease HII</fullName>
        <shortName evidence="14">RNase HII</shortName>
        <ecNumber evidence="6 14">3.1.26.4</ecNumber>
    </recommendedName>
</protein>
<dbReference type="EC" id="3.1.26.4" evidence="6 14"/>
<feature type="domain" description="RNase H type-2" evidence="17">
    <location>
        <begin position="37"/>
        <end position="225"/>
    </location>
</feature>
<feature type="binding site" evidence="14 15">
    <location>
        <position position="43"/>
    </location>
    <ligand>
        <name>a divalent metal cation</name>
        <dbReference type="ChEBI" id="CHEBI:60240"/>
    </ligand>
</feature>
<dbReference type="InterPro" id="IPR036397">
    <property type="entry name" value="RNaseH_sf"/>
</dbReference>
<dbReference type="GO" id="GO:0005737">
    <property type="term" value="C:cytoplasm"/>
    <property type="evidence" value="ECO:0007669"/>
    <property type="project" value="UniProtKB-SubCell"/>
</dbReference>
<dbReference type="InterPro" id="IPR001352">
    <property type="entry name" value="RNase_HII/HIII"/>
</dbReference>
<evidence type="ECO:0000259" key="17">
    <source>
        <dbReference type="PROSITE" id="PS51975"/>
    </source>
</evidence>
<feature type="binding site" evidence="14 15">
    <location>
        <position position="135"/>
    </location>
    <ligand>
        <name>a divalent metal cation</name>
        <dbReference type="ChEBI" id="CHEBI:60240"/>
    </ligand>
</feature>
<evidence type="ECO:0000256" key="6">
    <source>
        <dbReference type="ARBA" id="ARBA00012180"/>
    </source>
</evidence>
<evidence type="ECO:0000256" key="12">
    <source>
        <dbReference type="ARBA" id="ARBA00022801"/>
    </source>
</evidence>
<comment type="subcellular location">
    <subcellularLocation>
        <location evidence="4 14">Cytoplasm</location>
    </subcellularLocation>
</comment>
<evidence type="ECO:0000256" key="2">
    <source>
        <dbReference type="ARBA" id="ARBA00001946"/>
    </source>
</evidence>
<dbReference type="PANTHER" id="PTHR10954:SF18">
    <property type="entry name" value="RIBONUCLEASE HII"/>
    <property type="match status" value="1"/>
</dbReference>
<keyword evidence="13 14" id="KW-0464">Manganese</keyword>
<dbReference type="GO" id="GO:0043137">
    <property type="term" value="P:DNA replication, removal of RNA primer"/>
    <property type="evidence" value="ECO:0007669"/>
    <property type="project" value="TreeGrafter"/>
</dbReference>
<keyword evidence="19" id="KW-1185">Reference proteome</keyword>
<evidence type="ECO:0000256" key="3">
    <source>
        <dbReference type="ARBA" id="ARBA00004065"/>
    </source>
</evidence>
<evidence type="ECO:0000256" key="13">
    <source>
        <dbReference type="ARBA" id="ARBA00023211"/>
    </source>
</evidence>
<comment type="catalytic activity">
    <reaction evidence="1 14 15 16">
        <text>Endonucleolytic cleavage to 5'-phosphomonoester.</text>
        <dbReference type="EC" id="3.1.26.4"/>
    </reaction>
</comment>
<dbReference type="GO" id="GO:0003723">
    <property type="term" value="F:RNA binding"/>
    <property type="evidence" value="ECO:0007669"/>
    <property type="project" value="UniProtKB-UniRule"/>
</dbReference>
<evidence type="ECO:0000256" key="9">
    <source>
        <dbReference type="ARBA" id="ARBA00022722"/>
    </source>
</evidence>
<comment type="cofactor">
    <cofactor evidence="14 15">
        <name>Mn(2+)</name>
        <dbReference type="ChEBI" id="CHEBI:29035"/>
    </cofactor>
    <cofactor evidence="14 15">
        <name>Mg(2+)</name>
        <dbReference type="ChEBI" id="CHEBI:18420"/>
    </cofactor>
    <text evidence="14 15">Manganese or magnesium. Binds 1 divalent metal ion per monomer in the absence of substrate. May bind a second metal ion after substrate binding.</text>
</comment>
<dbReference type="Proteomes" id="UP000291301">
    <property type="component" value="Unassembled WGS sequence"/>
</dbReference>
<name>A0A4R0PB43_9HYPH</name>
<reference evidence="18 19" key="1">
    <citation type="journal article" date="2015" name="Antonie Van Leeuwenhoek">
        <title>Oricola cellulosilytica gen. nov., sp. nov., a cellulose-degrading bacterium of the family Phyllobacteriaceae isolated from surface seashore water, and emended descriptions of Mesorhizobium loti and Phyllobacterium myrsinacearum.</title>
        <authorList>
            <person name="Hameed A."/>
            <person name="Shahina M."/>
            <person name="Lai W.A."/>
            <person name="Lin S.Y."/>
            <person name="Young L.S."/>
            <person name="Liu Y.C."/>
            <person name="Hsu Y.H."/>
            <person name="Young C.C."/>
        </authorList>
    </citation>
    <scope>NUCLEOTIDE SEQUENCE [LARGE SCALE GENOMIC DNA]</scope>
    <source>
        <strain evidence="18 19">KCTC 52183</strain>
    </source>
</reference>
<dbReference type="InterPro" id="IPR022898">
    <property type="entry name" value="RNase_HII"/>
</dbReference>
<keyword evidence="8 14" id="KW-0963">Cytoplasm</keyword>
<dbReference type="OrthoDB" id="9803420at2"/>
<sequence>MTATLTTSGSHLLFSELEQPLQPDFRIEQEYWQAGVEHVAGVDEAGRGPLAGPVVAAAVILDPSAAIDGLNDSKKLTARARAMMFEVIVSRARAVSVASVCARAIDACDIRKASLRAMTDALAGLAFAPDTALFDGRDIPNGIRLRVAPRAVIKGDGRSLSIAAASVVAKVTRDRMMMCLGRQHSAYGLEKHMGYGSQAHRDAIAARGGVLRVHRFTFSPLKSRP</sequence>
<dbReference type="GO" id="GO:0030145">
    <property type="term" value="F:manganese ion binding"/>
    <property type="evidence" value="ECO:0007669"/>
    <property type="project" value="UniProtKB-UniRule"/>
</dbReference>
<comment type="function">
    <text evidence="3 14 16">Endonuclease that specifically degrades the RNA of RNA-DNA hybrids.</text>
</comment>
<dbReference type="PROSITE" id="PS51975">
    <property type="entry name" value="RNASE_H_2"/>
    <property type="match status" value="1"/>
</dbReference>
<dbReference type="InterPro" id="IPR024567">
    <property type="entry name" value="RNase_HII/HIII_dom"/>
</dbReference>
<feature type="binding site" evidence="14 15">
    <location>
        <position position="44"/>
    </location>
    <ligand>
        <name>a divalent metal cation</name>
        <dbReference type="ChEBI" id="CHEBI:60240"/>
    </ligand>
</feature>
<dbReference type="GO" id="GO:0004523">
    <property type="term" value="F:RNA-DNA hybrid ribonuclease activity"/>
    <property type="evidence" value="ECO:0007669"/>
    <property type="project" value="UniProtKB-UniRule"/>
</dbReference>
<dbReference type="Gene3D" id="3.30.420.10">
    <property type="entry name" value="Ribonuclease H-like superfamily/Ribonuclease H"/>
    <property type="match status" value="1"/>
</dbReference>
<comment type="cofactor">
    <cofactor evidence="2">
        <name>Mg(2+)</name>
        <dbReference type="ChEBI" id="CHEBI:18420"/>
    </cofactor>
</comment>
<organism evidence="18 19">
    <name type="scientific">Oricola cellulosilytica</name>
    <dbReference type="NCBI Taxonomy" id="1429082"/>
    <lineage>
        <taxon>Bacteria</taxon>
        <taxon>Pseudomonadati</taxon>
        <taxon>Pseudomonadota</taxon>
        <taxon>Alphaproteobacteria</taxon>
        <taxon>Hyphomicrobiales</taxon>
        <taxon>Ahrensiaceae</taxon>
        <taxon>Oricola</taxon>
    </lineage>
</organism>
<evidence type="ECO:0000256" key="8">
    <source>
        <dbReference type="ARBA" id="ARBA00022490"/>
    </source>
</evidence>
<dbReference type="HAMAP" id="MF_00052_B">
    <property type="entry name" value="RNase_HII_B"/>
    <property type="match status" value="1"/>
</dbReference>
<evidence type="ECO:0000256" key="1">
    <source>
        <dbReference type="ARBA" id="ARBA00000077"/>
    </source>
</evidence>
<evidence type="ECO:0000256" key="5">
    <source>
        <dbReference type="ARBA" id="ARBA00007383"/>
    </source>
</evidence>
<dbReference type="CDD" id="cd07182">
    <property type="entry name" value="RNase_HII_bacteria_HII_like"/>
    <property type="match status" value="1"/>
</dbReference>
<dbReference type="Pfam" id="PF01351">
    <property type="entry name" value="RNase_HII"/>
    <property type="match status" value="1"/>
</dbReference>
<gene>
    <name evidence="14" type="primary">rnhB</name>
    <name evidence="18" type="ORF">E0D97_13140</name>
</gene>
<dbReference type="AlphaFoldDB" id="A0A4R0PB43"/>
<comment type="caution">
    <text evidence="18">The sequence shown here is derived from an EMBL/GenBank/DDBJ whole genome shotgun (WGS) entry which is preliminary data.</text>
</comment>
<evidence type="ECO:0000256" key="11">
    <source>
        <dbReference type="ARBA" id="ARBA00022759"/>
    </source>
</evidence>
<proteinExistence type="inferred from homology"/>
<keyword evidence="11 14" id="KW-0255">Endonuclease</keyword>
<dbReference type="GO" id="GO:0032299">
    <property type="term" value="C:ribonuclease H2 complex"/>
    <property type="evidence" value="ECO:0007669"/>
    <property type="project" value="TreeGrafter"/>
</dbReference>
<evidence type="ECO:0000313" key="19">
    <source>
        <dbReference type="Proteomes" id="UP000291301"/>
    </source>
</evidence>
<dbReference type="GO" id="GO:0006298">
    <property type="term" value="P:mismatch repair"/>
    <property type="evidence" value="ECO:0007669"/>
    <property type="project" value="TreeGrafter"/>
</dbReference>
<evidence type="ECO:0000256" key="14">
    <source>
        <dbReference type="HAMAP-Rule" id="MF_00052"/>
    </source>
</evidence>
<dbReference type="NCBIfam" id="NF000595">
    <property type="entry name" value="PRK00015.1-3"/>
    <property type="match status" value="1"/>
</dbReference>
<accession>A0A4R0PB43</accession>
<dbReference type="SUPFAM" id="SSF53098">
    <property type="entry name" value="Ribonuclease H-like"/>
    <property type="match status" value="1"/>
</dbReference>
<keyword evidence="10 14" id="KW-0479">Metal-binding</keyword>
<evidence type="ECO:0000256" key="16">
    <source>
        <dbReference type="RuleBase" id="RU003515"/>
    </source>
</evidence>
<comment type="similarity">
    <text evidence="5 14 16">Belongs to the RNase HII family.</text>
</comment>
<dbReference type="InterPro" id="IPR012337">
    <property type="entry name" value="RNaseH-like_sf"/>
</dbReference>